<gene>
    <name evidence="10" type="primary">ND3</name>
</gene>
<evidence type="ECO:0000256" key="9">
    <source>
        <dbReference type="RuleBase" id="RU003640"/>
    </source>
</evidence>
<dbReference type="InterPro" id="IPR038430">
    <property type="entry name" value="NDAH_ubi_oxred_su3_sf"/>
</dbReference>
<reference evidence="10" key="1">
    <citation type="submission" date="2023-06" db="EMBL/GenBank/DDBJ databases">
        <authorList>
            <person name="Zhang C.H."/>
            <person name="Zu G.H."/>
        </authorList>
    </citation>
    <scope>NUCLEOTIDE SEQUENCE</scope>
</reference>
<evidence type="ECO:0000256" key="2">
    <source>
        <dbReference type="ARBA" id="ARBA00008472"/>
    </source>
</evidence>
<evidence type="ECO:0000256" key="6">
    <source>
        <dbReference type="ARBA" id="ARBA00022989"/>
    </source>
</evidence>
<dbReference type="EMBL" id="OR120384">
    <property type="protein sequence ID" value="WMH03352.1"/>
    <property type="molecule type" value="Genomic_DNA"/>
</dbReference>
<dbReference type="EC" id="7.1.1.2" evidence="9"/>
<keyword evidence="9 10" id="KW-0496">Mitochondrion</keyword>
<keyword evidence="9" id="KW-0249">Electron transport</keyword>
<protein>
    <recommendedName>
        <fullName evidence="3 9">NADH-ubiquinone oxidoreductase chain 3</fullName>
        <ecNumber evidence="9">7.1.1.2</ecNumber>
    </recommendedName>
</protein>
<evidence type="ECO:0000256" key="1">
    <source>
        <dbReference type="ARBA" id="ARBA00004370"/>
    </source>
</evidence>
<keyword evidence="7 9" id="KW-0472">Membrane</keyword>
<evidence type="ECO:0000256" key="7">
    <source>
        <dbReference type="ARBA" id="ARBA00023136"/>
    </source>
</evidence>
<accession>A0AA50W6T8</accession>
<keyword evidence="4 9" id="KW-0813">Transport</keyword>
<keyword evidence="6 9" id="KW-1133">Transmembrane helix</keyword>
<proteinExistence type="inferred from homology"/>
<feature type="transmembrane region" description="Helical" evidence="9">
    <location>
        <begin position="6"/>
        <end position="25"/>
    </location>
</feature>
<evidence type="ECO:0000256" key="3">
    <source>
        <dbReference type="ARBA" id="ARBA00021007"/>
    </source>
</evidence>
<comment type="similarity">
    <text evidence="2 9">Belongs to the complex I subunit 3 family.</text>
</comment>
<comment type="catalytic activity">
    <reaction evidence="8 9">
        <text>a ubiquinone + NADH + 5 H(+)(in) = a ubiquinol + NAD(+) + 4 H(+)(out)</text>
        <dbReference type="Rhea" id="RHEA:29091"/>
        <dbReference type="Rhea" id="RHEA-COMP:9565"/>
        <dbReference type="Rhea" id="RHEA-COMP:9566"/>
        <dbReference type="ChEBI" id="CHEBI:15378"/>
        <dbReference type="ChEBI" id="CHEBI:16389"/>
        <dbReference type="ChEBI" id="CHEBI:17976"/>
        <dbReference type="ChEBI" id="CHEBI:57540"/>
        <dbReference type="ChEBI" id="CHEBI:57945"/>
        <dbReference type="EC" id="7.1.1.2"/>
    </reaction>
</comment>
<dbReference type="InterPro" id="IPR000440">
    <property type="entry name" value="NADH_UbQ/plastoQ_OxRdtase_su3"/>
</dbReference>
<keyword evidence="9" id="KW-0830">Ubiquinone</keyword>
<evidence type="ECO:0000256" key="8">
    <source>
        <dbReference type="ARBA" id="ARBA00049551"/>
    </source>
</evidence>
<evidence type="ECO:0000313" key="10">
    <source>
        <dbReference type="EMBL" id="WMH03352.1"/>
    </source>
</evidence>
<feature type="transmembrane region" description="Helical" evidence="9">
    <location>
        <begin position="55"/>
        <end position="79"/>
    </location>
</feature>
<dbReference type="Gene3D" id="1.20.58.1610">
    <property type="entry name" value="NADH:ubiquinone/plastoquinone oxidoreductase, chain 3"/>
    <property type="match status" value="1"/>
</dbReference>
<keyword evidence="9" id="KW-0520">NAD</keyword>
<feature type="transmembrane region" description="Helical" evidence="9">
    <location>
        <begin position="85"/>
        <end position="107"/>
    </location>
</feature>
<organism evidence="10">
    <name type="scientific">Encyrtus aurantii</name>
    <dbReference type="NCBI Taxonomy" id="2860127"/>
    <lineage>
        <taxon>Eukaryota</taxon>
        <taxon>Metazoa</taxon>
        <taxon>Ecdysozoa</taxon>
        <taxon>Arthropoda</taxon>
        <taxon>Hexapoda</taxon>
        <taxon>Insecta</taxon>
        <taxon>Pterygota</taxon>
        <taxon>Neoptera</taxon>
        <taxon>Endopterygota</taxon>
        <taxon>Hymenoptera</taxon>
        <taxon>Apocrita</taxon>
        <taxon>Proctotrupomorpha</taxon>
        <taxon>Chalcidoidea</taxon>
        <taxon>Encyrtidae</taxon>
        <taxon>Encyrtinae</taxon>
        <taxon>Encyrtus</taxon>
    </lineage>
</organism>
<dbReference type="AlphaFoldDB" id="A0AA50W6T8"/>
<dbReference type="Pfam" id="PF00507">
    <property type="entry name" value="Oxidored_q4"/>
    <property type="match status" value="1"/>
</dbReference>
<dbReference type="GO" id="GO:0008137">
    <property type="term" value="F:NADH dehydrogenase (ubiquinone) activity"/>
    <property type="evidence" value="ECO:0007669"/>
    <property type="project" value="UniProtKB-UniRule"/>
</dbReference>
<dbReference type="PANTHER" id="PTHR11058">
    <property type="entry name" value="NADH-UBIQUINONE OXIDOREDUCTASE CHAIN 3"/>
    <property type="match status" value="1"/>
</dbReference>
<dbReference type="PANTHER" id="PTHR11058:SF9">
    <property type="entry name" value="NADH-UBIQUINONE OXIDOREDUCTASE CHAIN 3"/>
    <property type="match status" value="1"/>
</dbReference>
<comment type="function">
    <text evidence="9">Core subunit of the mitochondrial membrane respiratory chain NADH dehydrogenase (Complex I) which catalyzes electron transfer from NADH through the respiratory chain, using ubiquinone as an electron acceptor. Essential for the catalytic activity of complex I.</text>
</comment>
<dbReference type="GO" id="GO:0031966">
    <property type="term" value="C:mitochondrial membrane"/>
    <property type="evidence" value="ECO:0007669"/>
    <property type="project" value="UniProtKB-SubCell"/>
</dbReference>
<keyword evidence="9" id="KW-1278">Translocase</keyword>
<evidence type="ECO:0000256" key="4">
    <source>
        <dbReference type="ARBA" id="ARBA00022448"/>
    </source>
</evidence>
<name>A0AA50W6T8_9HYME</name>
<dbReference type="GO" id="GO:0030964">
    <property type="term" value="C:NADH dehydrogenase complex"/>
    <property type="evidence" value="ECO:0007669"/>
    <property type="project" value="TreeGrafter"/>
</dbReference>
<sequence length="116" mass="13885">MFSIFMIISFLFMLIYAMFFLNLFVSKKMNKNREKMSSFECGFDSMSVNRLPFSLQFYLISIIFLIFDVEIALIMPFVYVNKMTYLLVIFMVIIIIMILLVGLYLEWIEGALMWFK</sequence>
<comment type="subcellular location">
    <subcellularLocation>
        <location evidence="1">Membrane</location>
    </subcellularLocation>
    <subcellularLocation>
        <location evidence="9">Mitochondrion membrane</location>
        <topology evidence="9">Multi-pass membrane protein</topology>
    </subcellularLocation>
</comment>
<evidence type="ECO:0000256" key="5">
    <source>
        <dbReference type="ARBA" id="ARBA00022692"/>
    </source>
</evidence>
<keyword evidence="5 9" id="KW-0812">Transmembrane</keyword>
<keyword evidence="9" id="KW-0679">Respiratory chain</keyword>
<geneLocation type="mitochondrion" evidence="10"/>